<dbReference type="AlphaFoldDB" id="A0AAV3R6V5"/>
<name>A0AAV3R6V5_LITER</name>
<evidence type="ECO:0000313" key="2">
    <source>
        <dbReference type="Proteomes" id="UP001454036"/>
    </source>
</evidence>
<protein>
    <submittedName>
        <fullName evidence="1">Uncharacterized protein</fullName>
    </submittedName>
</protein>
<reference evidence="1 2" key="1">
    <citation type="submission" date="2024-01" db="EMBL/GenBank/DDBJ databases">
        <title>The complete chloroplast genome sequence of Lithospermum erythrorhizon: insights into the phylogenetic relationship among Boraginaceae species and the maternal lineages of purple gromwells.</title>
        <authorList>
            <person name="Okada T."/>
            <person name="Watanabe K."/>
        </authorList>
    </citation>
    <scope>NUCLEOTIDE SEQUENCE [LARGE SCALE GENOMIC DNA]</scope>
</reference>
<sequence>MLGCANVSPARLDSSSPGTDFKTNKICASEVFDENPETDESYYVDACWNDVLNEKSDPEDAYESHVVLSIAVDNSIIPDAMENSMGMKCKVVKFDGTYFSLINLNMLDAVQMNEKIVAISNSRLLSGDVLLHAKKFHTGICIQSNKDFVSLFDDYLHSHGNLKQCKSSLLHNAASTLKDGVTPLNGKEDLWRLVFTRRIATVDSQGKIMDMLLNAENINLNDVLASKVMSLVVVVLPLRGTTEALNGLWFCCYLGLVNLTMSGMVYRNPWDIGMVCYFNFRSSLDGLVPDLCHNLLGIQVADCGLKKHWILYFLHSLGTNDVYFKDDSKSSHELSTKISELSKKTTPLLMRGDDFMGFVCNSTLADSEFNEAAKQHMHCSYNIHDILHKSDLEVGNVAMDRDAFGHPWDPGISYQGKTISTIVCYILDNNIVRLLGLSTYLGTSMLVGEGISWSLRTRVLRERECHDALTIGPTRTKNVMVKPYGKQNQQKE</sequence>
<gene>
    <name evidence="1" type="ORF">LIER_41063</name>
</gene>
<evidence type="ECO:0000313" key="1">
    <source>
        <dbReference type="EMBL" id="GAA0171013.1"/>
    </source>
</evidence>
<keyword evidence="2" id="KW-1185">Reference proteome</keyword>
<comment type="caution">
    <text evidence="1">The sequence shown here is derived from an EMBL/GenBank/DDBJ whole genome shotgun (WGS) entry which is preliminary data.</text>
</comment>
<proteinExistence type="predicted"/>
<organism evidence="1 2">
    <name type="scientific">Lithospermum erythrorhizon</name>
    <name type="common">Purple gromwell</name>
    <name type="synonym">Lithospermum officinale var. erythrorhizon</name>
    <dbReference type="NCBI Taxonomy" id="34254"/>
    <lineage>
        <taxon>Eukaryota</taxon>
        <taxon>Viridiplantae</taxon>
        <taxon>Streptophyta</taxon>
        <taxon>Embryophyta</taxon>
        <taxon>Tracheophyta</taxon>
        <taxon>Spermatophyta</taxon>
        <taxon>Magnoliopsida</taxon>
        <taxon>eudicotyledons</taxon>
        <taxon>Gunneridae</taxon>
        <taxon>Pentapetalae</taxon>
        <taxon>asterids</taxon>
        <taxon>lamiids</taxon>
        <taxon>Boraginales</taxon>
        <taxon>Boraginaceae</taxon>
        <taxon>Boraginoideae</taxon>
        <taxon>Lithospermeae</taxon>
        <taxon>Lithospermum</taxon>
    </lineage>
</organism>
<accession>A0AAV3R6V5</accession>
<dbReference type="EMBL" id="BAABME010024845">
    <property type="protein sequence ID" value="GAA0171013.1"/>
    <property type="molecule type" value="Genomic_DNA"/>
</dbReference>
<dbReference type="Proteomes" id="UP001454036">
    <property type="component" value="Unassembled WGS sequence"/>
</dbReference>